<organism evidence="1 2">
    <name type="scientific">Panagrolaimus sp. PS1159</name>
    <dbReference type="NCBI Taxonomy" id="55785"/>
    <lineage>
        <taxon>Eukaryota</taxon>
        <taxon>Metazoa</taxon>
        <taxon>Ecdysozoa</taxon>
        <taxon>Nematoda</taxon>
        <taxon>Chromadorea</taxon>
        <taxon>Rhabditida</taxon>
        <taxon>Tylenchina</taxon>
        <taxon>Panagrolaimomorpha</taxon>
        <taxon>Panagrolaimoidea</taxon>
        <taxon>Panagrolaimidae</taxon>
        <taxon>Panagrolaimus</taxon>
    </lineage>
</organism>
<accession>A0AC35FEZ2</accession>
<dbReference type="Proteomes" id="UP000887580">
    <property type="component" value="Unplaced"/>
</dbReference>
<evidence type="ECO:0000313" key="1">
    <source>
        <dbReference type="Proteomes" id="UP000887580"/>
    </source>
</evidence>
<proteinExistence type="predicted"/>
<sequence length="457" mass="54032">MSNPQYFIGINNSFIGIYDSNASKLLSPIKISPLTYKKSSKIYIERVKNGLTTPASQQNISLYTRQVFNEIFLRLKIKQKQIASIVFVFNDTDIPLNRIWITRFAAENGIKNINMIGWKTALCMELLVKSKFKAADGECAVMIVLFEDFYHLICVKKINFQWIPQYYKVFANDFSPQGFQKIKSHLSTYNFRTIIVYHFTDKFYKMKVNHIFRDGLSPANVKFYKRKEDYSKDCLNGAVFKARAIGKDAIAMDYEVIEIFWLNLRMNCDNNIFIELDTYMKPLPFTVTREIDSDVKIKQFSIQYNCNNQDKEWKTTQIYPYSLNLFEFSVSINFDINGVISFVIEPPHPDDNKIGQIFARFIRPKIEKPNIEMPEPSKYFPSKEVKVVGRLRGRKTLHQKQTYRPKRARRSRQSVFFEESPKKTKVKKNRESIEERKELRAVARRMRKWQEKKFLFE</sequence>
<name>A0AC35FEZ2_9BILA</name>
<evidence type="ECO:0000313" key="2">
    <source>
        <dbReference type="WBParaSite" id="PS1159_v2.g16151.t1"/>
    </source>
</evidence>
<dbReference type="WBParaSite" id="PS1159_v2.g16151.t1">
    <property type="protein sequence ID" value="PS1159_v2.g16151.t1"/>
    <property type="gene ID" value="PS1159_v2.g16151"/>
</dbReference>
<protein>
    <submittedName>
        <fullName evidence="2">Uncharacterized protein</fullName>
    </submittedName>
</protein>
<reference evidence="2" key="1">
    <citation type="submission" date="2022-11" db="UniProtKB">
        <authorList>
            <consortium name="WormBaseParasite"/>
        </authorList>
    </citation>
    <scope>IDENTIFICATION</scope>
</reference>